<organism evidence="2 3">
    <name type="scientific">Burkholderia savannae</name>
    <dbReference type="NCBI Taxonomy" id="1637837"/>
    <lineage>
        <taxon>Bacteria</taxon>
        <taxon>Pseudomonadati</taxon>
        <taxon>Pseudomonadota</taxon>
        <taxon>Betaproteobacteria</taxon>
        <taxon>Burkholderiales</taxon>
        <taxon>Burkholderiaceae</taxon>
        <taxon>Burkholderia</taxon>
        <taxon>pseudomallei group</taxon>
    </lineage>
</organism>
<proteinExistence type="predicted"/>
<keyword evidence="3" id="KW-1185">Reference proteome</keyword>
<evidence type="ECO:0000256" key="1">
    <source>
        <dbReference type="SAM" id="Phobius"/>
    </source>
</evidence>
<reference evidence="2 3" key="1">
    <citation type="submission" date="2015-11" db="EMBL/GenBank/DDBJ databases">
        <authorList>
            <person name="Sahl J."/>
            <person name="Wagner D."/>
            <person name="Keim P."/>
        </authorList>
    </citation>
    <scope>NUCLEOTIDE SEQUENCE [LARGE SCALE GENOMIC DNA]</scope>
    <source>
        <strain evidence="2 3">BDU18</strain>
    </source>
</reference>
<gene>
    <name evidence="2" type="ORF">WS72_19445</name>
</gene>
<accession>A0ABR5T8I1</accession>
<evidence type="ECO:0008006" key="4">
    <source>
        <dbReference type="Google" id="ProtNLM"/>
    </source>
</evidence>
<dbReference type="EMBL" id="LNJQ01000003">
    <property type="protein sequence ID" value="KWZ39596.1"/>
    <property type="molecule type" value="Genomic_DNA"/>
</dbReference>
<feature type="transmembrane region" description="Helical" evidence="1">
    <location>
        <begin position="12"/>
        <end position="32"/>
    </location>
</feature>
<keyword evidence="1" id="KW-1133">Transmembrane helix</keyword>
<name>A0ABR5T8I1_9BURK</name>
<evidence type="ECO:0000313" key="2">
    <source>
        <dbReference type="EMBL" id="KWZ39596.1"/>
    </source>
</evidence>
<keyword evidence="1" id="KW-0812">Transmembrane</keyword>
<keyword evidence="1" id="KW-0472">Membrane</keyword>
<evidence type="ECO:0000313" key="3">
    <source>
        <dbReference type="Proteomes" id="UP000070255"/>
    </source>
</evidence>
<dbReference type="Proteomes" id="UP000070255">
    <property type="component" value="Unassembled WGS sequence"/>
</dbReference>
<protein>
    <recommendedName>
        <fullName evidence="4">Type-F conjugative transfer system protein TrbI</fullName>
    </recommendedName>
</protein>
<sequence length="126" mass="13743">MTEKSRTDWIGAAVPIVLSVLLTFVLLAPLAYKAWRAMPPRVVTIDLQALVEEDQKRMLDVIGKDGNVTDEQRSAATKLAGDFAKKLSITVDELGQECGCVIVNKAALLGGVAIDYTDVVRARMKR</sequence>
<comment type="caution">
    <text evidence="2">The sequence shown here is derived from an EMBL/GenBank/DDBJ whole genome shotgun (WGS) entry which is preliminary data.</text>
</comment>